<name>A0A3D1JEC4_9CHLR</name>
<evidence type="ECO:0000313" key="2">
    <source>
        <dbReference type="EMBL" id="HCE16784.1"/>
    </source>
</evidence>
<protein>
    <submittedName>
        <fullName evidence="2">Nitric oxide synthase</fullName>
    </submittedName>
</protein>
<dbReference type="OrthoDB" id="9790745at2"/>
<gene>
    <name evidence="2" type="ORF">DEQ80_02880</name>
</gene>
<comment type="caution">
    <text evidence="2">The sequence shown here is derived from an EMBL/GenBank/DDBJ whole genome shotgun (WGS) entry which is preliminary data.</text>
</comment>
<dbReference type="InterPro" id="IPR008254">
    <property type="entry name" value="Flavodoxin/NO_synth"/>
</dbReference>
<dbReference type="Proteomes" id="UP000264141">
    <property type="component" value="Unassembled WGS sequence"/>
</dbReference>
<dbReference type="EMBL" id="DPBP01000012">
    <property type="protein sequence ID" value="HCE16784.1"/>
    <property type="molecule type" value="Genomic_DNA"/>
</dbReference>
<dbReference type="GO" id="GO:0010181">
    <property type="term" value="F:FMN binding"/>
    <property type="evidence" value="ECO:0007669"/>
    <property type="project" value="InterPro"/>
</dbReference>
<evidence type="ECO:0000259" key="1">
    <source>
        <dbReference type="PROSITE" id="PS50902"/>
    </source>
</evidence>
<reference evidence="2 3" key="1">
    <citation type="journal article" date="2018" name="Nat. Biotechnol.">
        <title>A standardized bacterial taxonomy based on genome phylogeny substantially revises the tree of life.</title>
        <authorList>
            <person name="Parks D.H."/>
            <person name="Chuvochina M."/>
            <person name="Waite D.W."/>
            <person name="Rinke C."/>
            <person name="Skarshewski A."/>
            <person name="Chaumeil P.A."/>
            <person name="Hugenholtz P."/>
        </authorList>
    </citation>
    <scope>NUCLEOTIDE SEQUENCE [LARGE SCALE GENOMIC DNA]</scope>
    <source>
        <strain evidence="2">UBA8781</strain>
    </source>
</reference>
<proteinExistence type="predicted"/>
<dbReference type="SUPFAM" id="SSF52218">
    <property type="entry name" value="Flavoproteins"/>
    <property type="match status" value="1"/>
</dbReference>
<organism evidence="2 3">
    <name type="scientific">Anaerolinea thermolimosa</name>
    <dbReference type="NCBI Taxonomy" id="229919"/>
    <lineage>
        <taxon>Bacteria</taxon>
        <taxon>Bacillati</taxon>
        <taxon>Chloroflexota</taxon>
        <taxon>Anaerolineae</taxon>
        <taxon>Anaerolineales</taxon>
        <taxon>Anaerolineaceae</taxon>
        <taxon>Anaerolinea</taxon>
    </lineage>
</organism>
<sequence>MKAVVVYDTAFGNTEKIALAIGKALEERAAVNVVKAGNAQPEDLTTADLLIVGSPTQKFRPLPSVTALLQKIAPNALKNVRVAAFDTRISPEEVARVVILAFFVKLFGYAAEFIGKQLTKKGAELLTSPQGFYVQGTQGPLLEGELERAAAWAKQIAEGLE</sequence>
<dbReference type="Gene3D" id="3.40.50.360">
    <property type="match status" value="1"/>
</dbReference>
<evidence type="ECO:0000313" key="3">
    <source>
        <dbReference type="Proteomes" id="UP000264141"/>
    </source>
</evidence>
<dbReference type="PROSITE" id="PS50902">
    <property type="entry name" value="FLAVODOXIN_LIKE"/>
    <property type="match status" value="1"/>
</dbReference>
<dbReference type="Pfam" id="PF00258">
    <property type="entry name" value="Flavodoxin_1"/>
    <property type="match status" value="1"/>
</dbReference>
<feature type="domain" description="Flavodoxin-like" evidence="1">
    <location>
        <begin position="3"/>
        <end position="157"/>
    </location>
</feature>
<dbReference type="STRING" id="229919.GCA_001050195_00432"/>
<dbReference type="AlphaFoldDB" id="A0A3D1JEC4"/>
<accession>A0A3D1JEC4</accession>
<dbReference type="InterPro" id="IPR029039">
    <property type="entry name" value="Flavoprotein-like_sf"/>
</dbReference>
<dbReference type="RefSeq" id="WP_062189296.1">
    <property type="nucleotide sequence ID" value="NZ_DF967965.1"/>
</dbReference>